<reference evidence="2 3" key="1">
    <citation type="journal article" date="2012" name="Genome Biol.">
        <title>Genome and low-iron response of an oceanic diatom adapted to chronic iron limitation.</title>
        <authorList>
            <person name="Lommer M."/>
            <person name="Specht M."/>
            <person name="Roy A.S."/>
            <person name="Kraemer L."/>
            <person name="Andreson R."/>
            <person name="Gutowska M.A."/>
            <person name="Wolf J."/>
            <person name="Bergner S.V."/>
            <person name="Schilhabel M.B."/>
            <person name="Klostermeier U.C."/>
            <person name="Beiko R.G."/>
            <person name="Rosenstiel P."/>
            <person name="Hippler M."/>
            <person name="Laroche J."/>
        </authorList>
    </citation>
    <scope>NUCLEOTIDE SEQUENCE [LARGE SCALE GENOMIC DNA]</scope>
    <source>
        <strain evidence="2 3">CCMP1005</strain>
    </source>
</reference>
<proteinExistence type="predicted"/>
<keyword evidence="3" id="KW-1185">Reference proteome</keyword>
<evidence type="ECO:0000313" key="3">
    <source>
        <dbReference type="Proteomes" id="UP000266841"/>
    </source>
</evidence>
<evidence type="ECO:0000256" key="1">
    <source>
        <dbReference type="SAM" id="MobiDB-lite"/>
    </source>
</evidence>
<feature type="compositionally biased region" description="Basic and acidic residues" evidence="1">
    <location>
        <begin position="88"/>
        <end position="104"/>
    </location>
</feature>
<evidence type="ECO:0000313" key="2">
    <source>
        <dbReference type="EMBL" id="EJK46103.1"/>
    </source>
</evidence>
<protein>
    <submittedName>
        <fullName evidence="2">Uncharacterized protein</fullName>
    </submittedName>
</protein>
<dbReference type="Proteomes" id="UP000266841">
    <property type="component" value="Unassembled WGS sequence"/>
</dbReference>
<organism evidence="2 3">
    <name type="scientific">Thalassiosira oceanica</name>
    <name type="common">Marine diatom</name>
    <dbReference type="NCBI Taxonomy" id="159749"/>
    <lineage>
        <taxon>Eukaryota</taxon>
        <taxon>Sar</taxon>
        <taxon>Stramenopiles</taxon>
        <taxon>Ochrophyta</taxon>
        <taxon>Bacillariophyta</taxon>
        <taxon>Coscinodiscophyceae</taxon>
        <taxon>Thalassiosirophycidae</taxon>
        <taxon>Thalassiosirales</taxon>
        <taxon>Thalassiosiraceae</taxon>
        <taxon>Thalassiosira</taxon>
    </lineage>
</organism>
<gene>
    <name evidence="2" type="ORF">THAOC_35251</name>
</gene>
<comment type="caution">
    <text evidence="2">The sequence shown here is derived from an EMBL/GenBank/DDBJ whole genome shotgun (WGS) entry which is preliminary data.</text>
</comment>
<dbReference type="AlphaFoldDB" id="K0R178"/>
<sequence length="124" mass="13488">MQTRSTEIGARDVSSPFLFPICGLIEFVYGAGANEEQSVLLRPRRPKIRPAGSGQDPSEGKVQKRHTAAPPPAAPAGAPQTEVMDDGSELRRRDSQDPVPRDDALIFARRPKRDGICRGICVPK</sequence>
<dbReference type="EMBL" id="AGNL01047993">
    <property type="protein sequence ID" value="EJK46103.1"/>
    <property type="molecule type" value="Genomic_DNA"/>
</dbReference>
<feature type="region of interest" description="Disordered" evidence="1">
    <location>
        <begin position="39"/>
        <end position="107"/>
    </location>
</feature>
<accession>K0R178</accession>
<name>K0R178_THAOC</name>